<protein>
    <submittedName>
        <fullName evidence="2">Sex pilus assembly protein</fullName>
    </submittedName>
</protein>
<evidence type="ECO:0000313" key="3">
    <source>
        <dbReference type="Proteomes" id="UP000001933"/>
    </source>
</evidence>
<dbReference type="SUPFAM" id="SSF52540">
    <property type="entry name" value="P-loop containing nucleoside triphosphate hydrolases"/>
    <property type="match status" value="1"/>
</dbReference>
<keyword evidence="3" id="KW-1185">Reference proteome</keyword>
<proteinExistence type="predicted"/>
<dbReference type="AlphaFoldDB" id="Q2LTZ9"/>
<dbReference type="eggNOG" id="COG3451">
    <property type="taxonomic scope" value="Bacteria"/>
</dbReference>
<dbReference type="CDD" id="cd01127">
    <property type="entry name" value="TrwB_TraG_TraD_VirD4"/>
    <property type="match status" value="1"/>
</dbReference>
<dbReference type="STRING" id="56780.SYN_01865"/>
<dbReference type="EMBL" id="CP000252">
    <property type="protein sequence ID" value="ABC77557.1"/>
    <property type="molecule type" value="Genomic_DNA"/>
</dbReference>
<gene>
    <name evidence="2" type="ORF">SYN_01865</name>
</gene>
<dbReference type="InterPro" id="IPR053155">
    <property type="entry name" value="F-pilin_assembly_TraC"/>
</dbReference>
<dbReference type="InterPro" id="IPR027417">
    <property type="entry name" value="P-loop_NTPase"/>
</dbReference>
<sequence>MDHGRLPEGRSGRLMGKLFDVIFGARGGMTRKDLRNLTRRDRFSDYLPWIAYDGETEAYHNADGTKGFLWECSPLCFAGEKTLFTLEGLFRLGLPHGSVMQFILHADSHIDPYIEAYRSGKTRDLAIVHEASEKFAAFLEKGVEGMDIFLKTPLRNFRLFVAVKFPEEREMKLHAKDLSNSILEILRGADLYPRPVPPHALVEWMRRYLNDVPSPNNDAYDDSIPIRKQVIFSDTVIEKSMDRMKVGNRYFRCTTVKHYPKEVDPLQTNELFGGVWGVVSDANQITTPFFFALNVVFHNLKSKLHTKCNLVLQQQGVGSFAPSLMRKKDEYMTAVDEVEKGTPFVRVIPILWVWGDSEKTVSESIVRAKRMWEAQGYVMQEDRGILPVLFLSSLPFGLYDRDDNVDNLDRDFIAPCDSVAVTLPVQADFSGGGKPSLIFIGRKGQPCSLDVFDRHANNHNIFIAASSGSGKSFLVNYLVYNYFASSALIRIVDIGGSYKKMTRLFGARFLDFSEQSRICMNPFTNVMDPAGDLPVIASIVLQMVYSSTDIVPEDTAETAMSLIKSAVKWAWRTEGADASIDTVYEYLSTFPEHAEEFDSCHENDIAAFRSLSRNLSFNLTEFTSGHLYGKWFNGTSDFNIAGDEFVVLELEHLKPQKELFKVITLQVINAVTQDLYISDRSRPRFIIFDEAWQFMQEGSSLKGVIEEGYRRARKYGGSFTVITQSILDLKQFGSIGDVIRSNSAFKFYLESSDFDRAKLEGLIEHEGFALKILKSVRSNKPKYSEIFMDTPFGQGVARLAVDPFSYYLYTSDAAEIAEIESLVDNGMSYGEAINEMVKRYRTAG</sequence>
<feature type="domain" description="TraG P-loop" evidence="1">
    <location>
        <begin position="443"/>
        <end position="838"/>
    </location>
</feature>
<dbReference type="PANTHER" id="PTHR38467">
    <property type="match status" value="1"/>
</dbReference>
<accession>Q2LTZ9</accession>
<reference evidence="2 3" key="1">
    <citation type="journal article" date="2007" name="Proc. Natl. Acad. Sci. U.S.A.">
        <title>The genome of Syntrophus aciditrophicus: life at the thermodynamic limit of microbial growth.</title>
        <authorList>
            <person name="McInerney M.J."/>
            <person name="Rohlin L."/>
            <person name="Mouttaki H."/>
            <person name="Kim U."/>
            <person name="Krupp R.S."/>
            <person name="Rios-Hernandez L."/>
            <person name="Sieber J."/>
            <person name="Struchtemeyer C.G."/>
            <person name="Bhattacharyya A."/>
            <person name="Campbell J.W."/>
            <person name="Gunsalus R.P."/>
        </authorList>
    </citation>
    <scope>NUCLEOTIDE SEQUENCE [LARGE SCALE GENOMIC DNA]</scope>
    <source>
        <strain evidence="2 3">SB</strain>
    </source>
</reference>
<dbReference type="HOGENOM" id="CLU_007815_1_1_7"/>
<dbReference type="PANTHER" id="PTHR38467:SF1">
    <property type="entry name" value="CONJUGATIVE TRANSFER: ASSEMBLY"/>
    <property type="match status" value="1"/>
</dbReference>
<dbReference type="InParanoid" id="Q2LTZ9"/>
<dbReference type="InterPro" id="IPR043964">
    <property type="entry name" value="P-loop_TraG"/>
</dbReference>
<dbReference type="KEGG" id="sat:SYN_01865"/>
<name>Q2LTZ9_SYNAS</name>
<dbReference type="Pfam" id="PF19044">
    <property type="entry name" value="P-loop_TraG"/>
    <property type="match status" value="1"/>
</dbReference>
<dbReference type="Pfam" id="PF11130">
    <property type="entry name" value="TraC_F_IV"/>
    <property type="match status" value="1"/>
</dbReference>
<evidence type="ECO:0000313" key="2">
    <source>
        <dbReference type="EMBL" id="ABC77557.1"/>
    </source>
</evidence>
<dbReference type="Proteomes" id="UP000001933">
    <property type="component" value="Chromosome"/>
</dbReference>
<dbReference type="Gene3D" id="3.40.50.300">
    <property type="entry name" value="P-loop containing nucleotide triphosphate hydrolases"/>
    <property type="match status" value="1"/>
</dbReference>
<dbReference type="Gene3D" id="1.10.8.730">
    <property type="match status" value="1"/>
</dbReference>
<evidence type="ECO:0000259" key="1">
    <source>
        <dbReference type="Pfam" id="PF19044"/>
    </source>
</evidence>
<organism evidence="2 3">
    <name type="scientific">Syntrophus aciditrophicus (strain SB)</name>
    <dbReference type="NCBI Taxonomy" id="56780"/>
    <lineage>
        <taxon>Bacteria</taxon>
        <taxon>Pseudomonadati</taxon>
        <taxon>Thermodesulfobacteriota</taxon>
        <taxon>Syntrophia</taxon>
        <taxon>Syntrophales</taxon>
        <taxon>Syntrophaceae</taxon>
        <taxon>Syntrophus</taxon>
    </lineage>
</organism>
<dbReference type="InterPro" id="IPR025955">
    <property type="entry name" value="TraC/Conjuga_ATPase"/>
</dbReference>